<dbReference type="InterPro" id="IPR050588">
    <property type="entry name" value="WNK_Ser-Thr_kinase"/>
</dbReference>
<gene>
    <name evidence="10" type="ORF">F511_05165</name>
</gene>
<proteinExistence type="predicted"/>
<dbReference type="CDD" id="cd13983">
    <property type="entry name" value="STKc_WNK"/>
    <property type="match status" value="1"/>
</dbReference>
<dbReference type="PROSITE" id="PS00108">
    <property type="entry name" value="PROTEIN_KINASE_ST"/>
    <property type="match status" value="1"/>
</dbReference>
<dbReference type="FunFam" id="3.30.200.20:FF:000075">
    <property type="entry name" value="Probable serine/threonine-protein kinase WNK1"/>
    <property type="match status" value="1"/>
</dbReference>
<dbReference type="GO" id="GO:0005524">
    <property type="term" value="F:ATP binding"/>
    <property type="evidence" value="ECO:0007669"/>
    <property type="project" value="UniProtKB-KW"/>
</dbReference>
<dbReference type="PANTHER" id="PTHR13902">
    <property type="entry name" value="SERINE/THREONINE-PROTEIN KINASE WNK WITH NO LYSINE -RELATED"/>
    <property type="match status" value="1"/>
</dbReference>
<dbReference type="SMART" id="SM00220">
    <property type="entry name" value="S_TKc"/>
    <property type="match status" value="1"/>
</dbReference>
<dbReference type="InterPro" id="IPR011009">
    <property type="entry name" value="Kinase-like_dom_sf"/>
</dbReference>
<organism evidence="10 11">
    <name type="scientific">Dorcoceras hygrometricum</name>
    <dbReference type="NCBI Taxonomy" id="472368"/>
    <lineage>
        <taxon>Eukaryota</taxon>
        <taxon>Viridiplantae</taxon>
        <taxon>Streptophyta</taxon>
        <taxon>Embryophyta</taxon>
        <taxon>Tracheophyta</taxon>
        <taxon>Spermatophyta</taxon>
        <taxon>Magnoliopsida</taxon>
        <taxon>eudicotyledons</taxon>
        <taxon>Gunneridae</taxon>
        <taxon>Pentapetalae</taxon>
        <taxon>asterids</taxon>
        <taxon>lamiids</taxon>
        <taxon>Lamiales</taxon>
        <taxon>Gesneriaceae</taxon>
        <taxon>Didymocarpoideae</taxon>
        <taxon>Trichosporeae</taxon>
        <taxon>Loxocarpinae</taxon>
        <taxon>Dorcoceras</taxon>
    </lineage>
</organism>
<dbReference type="SUPFAM" id="SSF56112">
    <property type="entry name" value="Protein kinase-like (PK-like)"/>
    <property type="match status" value="1"/>
</dbReference>
<keyword evidence="3" id="KW-0808">Transferase</keyword>
<dbReference type="InterPro" id="IPR000719">
    <property type="entry name" value="Prot_kinase_dom"/>
</dbReference>
<accession>A0A2Z7C8E0</accession>
<dbReference type="OrthoDB" id="4062651at2759"/>
<dbReference type="PROSITE" id="PS50011">
    <property type="entry name" value="PROTEIN_KINASE_DOM"/>
    <property type="match status" value="1"/>
</dbReference>
<sequence>MDCGNNAYRTQKLDKKMKSEATVSDVVEISPDRRYKGFDEIEGVEIAWSQVTIEDALQSPEHLERLYSEVHLLRTLKHENVIRSYASWVDDENKTINLITELFTSGSLRQYRKKHKSVNLKAIKNWARQILRGLHYLHTHNPPVIHRDLKCDNIFVNGNHGQVKIGDLGLATIMQQPTARSVIGTPEFMAPELYEEEYNELVDIYSFGMCMLELITCEYPYSECKNQAQIYRKVTSGIKPAALGKVKDPEVKGFIEKCLAPASERLSAAELLRGPFLLSEDHKDFICAPPQLSDIMSKSMNSVRSESLVMDVDTSYKTLSGSTLAESFVGACVSILELQRWNERNEFTLKGENCDGNSVSLNLRIADCSGRVRNVHFVYYHNADTALSLAVEMVEQLDLWKDDVALIAELIDTLVSKLLTNWGTPSGSLNGGKNSVDNSATLHNNQIAAFDARLHCSNSILAKEASEHNISSQFMELNGNFRKSTGASSQHTLPTSVIEHLEDLGSADDIGVEKHRNSIRESLMSESMKNSGTSFAGSWNTASSEMDFGVSSLSLGDKENNMCPDLKLELDAINFHYQQRCCELLKMKEAAIENAKKKWMLKKTSTV</sequence>
<evidence type="ECO:0000256" key="6">
    <source>
        <dbReference type="ARBA" id="ARBA00022840"/>
    </source>
</evidence>
<keyword evidence="5 10" id="KW-0418">Kinase</keyword>
<comment type="catalytic activity">
    <reaction evidence="7">
        <text>L-threonyl-[protein] + ATP = O-phospho-L-threonyl-[protein] + ADP + H(+)</text>
        <dbReference type="Rhea" id="RHEA:46608"/>
        <dbReference type="Rhea" id="RHEA-COMP:11060"/>
        <dbReference type="Rhea" id="RHEA-COMP:11605"/>
        <dbReference type="ChEBI" id="CHEBI:15378"/>
        <dbReference type="ChEBI" id="CHEBI:30013"/>
        <dbReference type="ChEBI" id="CHEBI:30616"/>
        <dbReference type="ChEBI" id="CHEBI:61977"/>
        <dbReference type="ChEBI" id="CHEBI:456216"/>
        <dbReference type="EC" id="2.7.11.1"/>
    </reaction>
</comment>
<feature type="domain" description="Protein kinase" evidence="9">
    <location>
        <begin position="1"/>
        <end position="277"/>
    </location>
</feature>
<evidence type="ECO:0000313" key="11">
    <source>
        <dbReference type="Proteomes" id="UP000250235"/>
    </source>
</evidence>
<dbReference type="Gene3D" id="1.10.510.10">
    <property type="entry name" value="Transferase(Phosphotransferase) domain 1"/>
    <property type="match status" value="1"/>
</dbReference>
<comment type="catalytic activity">
    <reaction evidence="8">
        <text>L-seryl-[protein] + ATP = O-phospho-L-seryl-[protein] + ADP + H(+)</text>
        <dbReference type="Rhea" id="RHEA:17989"/>
        <dbReference type="Rhea" id="RHEA-COMP:9863"/>
        <dbReference type="Rhea" id="RHEA-COMP:11604"/>
        <dbReference type="ChEBI" id="CHEBI:15378"/>
        <dbReference type="ChEBI" id="CHEBI:29999"/>
        <dbReference type="ChEBI" id="CHEBI:30616"/>
        <dbReference type="ChEBI" id="CHEBI:83421"/>
        <dbReference type="ChEBI" id="CHEBI:456216"/>
        <dbReference type="EC" id="2.7.11.1"/>
    </reaction>
</comment>
<evidence type="ECO:0000256" key="8">
    <source>
        <dbReference type="ARBA" id="ARBA00048679"/>
    </source>
</evidence>
<dbReference type="Pfam" id="PF00069">
    <property type="entry name" value="Pkinase"/>
    <property type="match status" value="1"/>
</dbReference>
<evidence type="ECO:0000256" key="2">
    <source>
        <dbReference type="ARBA" id="ARBA00022527"/>
    </source>
</evidence>
<evidence type="ECO:0000313" key="10">
    <source>
        <dbReference type="EMBL" id="KZV40920.1"/>
    </source>
</evidence>
<evidence type="ECO:0000256" key="7">
    <source>
        <dbReference type="ARBA" id="ARBA00047899"/>
    </source>
</evidence>
<evidence type="ECO:0000256" key="1">
    <source>
        <dbReference type="ARBA" id="ARBA00012513"/>
    </source>
</evidence>
<dbReference type="EMBL" id="KQ999852">
    <property type="protein sequence ID" value="KZV40920.1"/>
    <property type="molecule type" value="Genomic_DNA"/>
</dbReference>
<evidence type="ECO:0000256" key="3">
    <source>
        <dbReference type="ARBA" id="ARBA00022679"/>
    </source>
</evidence>
<dbReference type="Gene3D" id="3.30.200.20">
    <property type="entry name" value="Phosphorylase Kinase, domain 1"/>
    <property type="match status" value="1"/>
</dbReference>
<keyword evidence="6" id="KW-0067">ATP-binding</keyword>
<evidence type="ECO:0000256" key="4">
    <source>
        <dbReference type="ARBA" id="ARBA00022741"/>
    </source>
</evidence>
<evidence type="ECO:0000259" key="9">
    <source>
        <dbReference type="PROSITE" id="PS50011"/>
    </source>
</evidence>
<evidence type="ECO:0000256" key="5">
    <source>
        <dbReference type="ARBA" id="ARBA00022777"/>
    </source>
</evidence>
<dbReference type="InterPro" id="IPR008271">
    <property type="entry name" value="Ser/Thr_kinase_AS"/>
</dbReference>
<keyword evidence="4" id="KW-0547">Nucleotide-binding</keyword>
<dbReference type="FunFam" id="1.10.510.10:FF:000046">
    <property type="entry name" value="probable serine/threonine-protein kinase WNK9"/>
    <property type="match status" value="1"/>
</dbReference>
<dbReference type="AlphaFoldDB" id="A0A2Z7C8E0"/>
<dbReference type="EC" id="2.7.11.1" evidence="1"/>
<protein>
    <recommendedName>
        <fullName evidence="1">non-specific serine/threonine protein kinase</fullName>
        <ecNumber evidence="1">2.7.11.1</ecNumber>
    </recommendedName>
</protein>
<dbReference type="GO" id="GO:0004674">
    <property type="term" value="F:protein serine/threonine kinase activity"/>
    <property type="evidence" value="ECO:0007669"/>
    <property type="project" value="UniProtKB-KW"/>
</dbReference>
<dbReference type="Proteomes" id="UP000250235">
    <property type="component" value="Unassembled WGS sequence"/>
</dbReference>
<keyword evidence="11" id="KW-1185">Reference proteome</keyword>
<name>A0A2Z7C8E0_9LAMI</name>
<reference evidence="10 11" key="1">
    <citation type="journal article" date="2015" name="Proc. Natl. Acad. Sci. U.S.A.">
        <title>The resurrection genome of Boea hygrometrica: A blueprint for survival of dehydration.</title>
        <authorList>
            <person name="Xiao L."/>
            <person name="Yang G."/>
            <person name="Zhang L."/>
            <person name="Yang X."/>
            <person name="Zhao S."/>
            <person name="Ji Z."/>
            <person name="Zhou Q."/>
            <person name="Hu M."/>
            <person name="Wang Y."/>
            <person name="Chen M."/>
            <person name="Xu Y."/>
            <person name="Jin H."/>
            <person name="Xiao X."/>
            <person name="Hu G."/>
            <person name="Bao F."/>
            <person name="Hu Y."/>
            <person name="Wan P."/>
            <person name="Li L."/>
            <person name="Deng X."/>
            <person name="Kuang T."/>
            <person name="Xiang C."/>
            <person name="Zhu J.K."/>
            <person name="Oliver M.J."/>
            <person name="He Y."/>
        </authorList>
    </citation>
    <scope>NUCLEOTIDE SEQUENCE [LARGE SCALE GENOMIC DNA]</scope>
    <source>
        <strain evidence="11">cv. XS01</strain>
    </source>
</reference>
<keyword evidence="2" id="KW-0723">Serine/threonine-protein kinase</keyword>